<dbReference type="InterPro" id="IPR050546">
    <property type="entry name" value="Glycosyl_Hydrlase_16"/>
</dbReference>
<sequence>MLPSPLSRAAVAAGAFLIGGMAIGAALPVERGESGVGSGSSRPVATGHDRRDECSPAGSPPPASSSRAAAPSAGGSAEASPMTPGDRETAAGRHGWTGLVARDDFDGDDVDRADWEVYDGAGHAGNGRRSPEAIRVRDGVLTITGWPDGTTGAMAWRRGAQKTGRWEARVRMSRGCACYHPVLLLWPTQGGGGVTPAGGGGEVDYLEVIDSGRRDVANFFLHYGPPERDDQLQAQVRADLTEWHHFAVEWTAESMTGYVDGRRWFHTDDRAVLPPGDMVQTIQLDWFPADQPHTGEGIDWKVPATMEVDWIKMYRL</sequence>
<evidence type="ECO:0000313" key="3">
    <source>
        <dbReference type="EMBL" id="MBC6464323.1"/>
    </source>
</evidence>
<dbReference type="GO" id="GO:0016787">
    <property type="term" value="F:hydrolase activity"/>
    <property type="evidence" value="ECO:0007669"/>
    <property type="project" value="UniProtKB-KW"/>
</dbReference>
<name>A0ABR7LIR9_9ACTN</name>
<protein>
    <submittedName>
        <fullName evidence="3">Glycoside hydrolase family 16 protein</fullName>
    </submittedName>
</protein>
<evidence type="ECO:0000256" key="1">
    <source>
        <dbReference type="SAM" id="MobiDB-lite"/>
    </source>
</evidence>
<keyword evidence="3" id="KW-0378">Hydrolase</keyword>
<gene>
    <name evidence="3" type="ORF">HKK74_02230</name>
</gene>
<dbReference type="EMBL" id="JABVEC010000001">
    <property type="protein sequence ID" value="MBC6464323.1"/>
    <property type="molecule type" value="Genomic_DNA"/>
</dbReference>
<dbReference type="Pfam" id="PF00722">
    <property type="entry name" value="Glyco_hydro_16"/>
    <property type="match status" value="1"/>
</dbReference>
<dbReference type="SUPFAM" id="SSF49899">
    <property type="entry name" value="Concanavalin A-like lectins/glucanases"/>
    <property type="match status" value="1"/>
</dbReference>
<dbReference type="InterPro" id="IPR013320">
    <property type="entry name" value="ConA-like_dom_sf"/>
</dbReference>
<dbReference type="Gene3D" id="2.60.120.200">
    <property type="match status" value="1"/>
</dbReference>
<reference evidence="3 4" key="1">
    <citation type="submission" date="2020-06" db="EMBL/GenBank/DDBJ databases">
        <title>Actinomadura xiongansis sp. nov., isolated from soil of Baiyangdian.</title>
        <authorList>
            <person name="Zhang X."/>
        </authorList>
    </citation>
    <scope>NUCLEOTIDE SEQUENCE [LARGE SCALE GENOMIC DNA]</scope>
    <source>
        <strain evidence="3 4">HBUM206468</strain>
    </source>
</reference>
<proteinExistence type="predicted"/>
<dbReference type="CDD" id="cd00413">
    <property type="entry name" value="Glyco_hydrolase_16"/>
    <property type="match status" value="1"/>
</dbReference>
<dbReference type="PANTHER" id="PTHR10963">
    <property type="entry name" value="GLYCOSYL HYDROLASE-RELATED"/>
    <property type="match status" value="1"/>
</dbReference>
<accession>A0ABR7LIR9</accession>
<evidence type="ECO:0000259" key="2">
    <source>
        <dbReference type="PROSITE" id="PS51762"/>
    </source>
</evidence>
<feature type="compositionally biased region" description="Low complexity" evidence="1">
    <location>
        <begin position="64"/>
        <end position="81"/>
    </location>
</feature>
<dbReference type="PROSITE" id="PS51762">
    <property type="entry name" value="GH16_2"/>
    <property type="match status" value="1"/>
</dbReference>
<comment type="caution">
    <text evidence="3">The sequence shown here is derived from an EMBL/GenBank/DDBJ whole genome shotgun (WGS) entry which is preliminary data.</text>
</comment>
<dbReference type="InterPro" id="IPR000757">
    <property type="entry name" value="Beta-glucanase-like"/>
</dbReference>
<dbReference type="PANTHER" id="PTHR10963:SF60">
    <property type="entry name" value="GRAM-NEGATIVE BACTERIA-BINDING PROTEIN 1-RELATED"/>
    <property type="match status" value="1"/>
</dbReference>
<feature type="domain" description="GH16" evidence="2">
    <location>
        <begin position="94"/>
        <end position="316"/>
    </location>
</feature>
<evidence type="ECO:0000313" key="4">
    <source>
        <dbReference type="Proteomes" id="UP000805614"/>
    </source>
</evidence>
<dbReference type="RefSeq" id="WP_187241251.1">
    <property type="nucleotide sequence ID" value="NZ_BAAAOK010000011.1"/>
</dbReference>
<keyword evidence="4" id="KW-1185">Reference proteome</keyword>
<feature type="region of interest" description="Disordered" evidence="1">
    <location>
        <begin position="31"/>
        <end position="105"/>
    </location>
</feature>
<dbReference type="Proteomes" id="UP000805614">
    <property type="component" value="Unassembled WGS sequence"/>
</dbReference>
<organism evidence="3 4">
    <name type="scientific">Actinomadura alba</name>
    <dbReference type="NCBI Taxonomy" id="406431"/>
    <lineage>
        <taxon>Bacteria</taxon>
        <taxon>Bacillati</taxon>
        <taxon>Actinomycetota</taxon>
        <taxon>Actinomycetes</taxon>
        <taxon>Streptosporangiales</taxon>
        <taxon>Thermomonosporaceae</taxon>
        <taxon>Actinomadura</taxon>
    </lineage>
</organism>